<dbReference type="NCBIfam" id="TIGR01686">
    <property type="entry name" value="FkbH"/>
    <property type="match status" value="1"/>
</dbReference>
<sequence>MKHLKYAEILAKNRELSALPAGCGHYRIALLSNIVVSQLKDILEFMLRRRGINAVVTLGEYDNIVQDSLRFGEFDAVIVFWETANLIDSLHAVADAMDAGDLNSLAERFEGEIKLALKNLSRVPLVLFNRFTATAFCRNELRDGALRKLCARLNAALEQNAASHQLLIDLERIIAMLGLASVSDFRQFHSSKALYSLDFLKAYAEHIEPAFRSINGQSKKVLVLDCDGTLWAGVLGEDGETGIRMNDSTREGKIFREVQCILKGFRRKGVLLAICSKNNPDDVSALLARHSDMVLRGSDFAAQKINWNDKATNLRDMARELNLGLESFVFVDDSAFELGLVAEALPQVLCVQVPNALSEYPAAIRRLEREFFTLSTTQEDLLKTDMYLMERERKSSISEFASIDDYLRSLKLIVRVDWNGANCVNRAAQMTQKTNQFNLTTYRYTESDIHRMLSNPCWSMATFSVSDRYGDYGVTGLAIIKLDEQRREATINSYLLSCRVLGRNLERVVFDYLVDKLMRRGVSTLHGEYIKTGKNHQVADFFDILGFTRHTATDGRHGYTLSLGDYRSSGIDYIEVLENAD</sequence>
<dbReference type="EMBL" id="AP019782">
    <property type="protein sequence ID" value="BBL71326.1"/>
    <property type="molecule type" value="Genomic_DNA"/>
</dbReference>
<dbReference type="InterPro" id="IPR010037">
    <property type="entry name" value="FkbH_domain"/>
</dbReference>
<dbReference type="InterPro" id="IPR010033">
    <property type="entry name" value="HAD_SF_ppase_IIIC"/>
</dbReference>
<dbReference type="SUPFAM" id="SSF56784">
    <property type="entry name" value="HAD-like"/>
    <property type="match status" value="1"/>
</dbReference>
<dbReference type="Gene3D" id="3.40.50.1000">
    <property type="entry name" value="HAD superfamily/HAD-like"/>
    <property type="match status" value="1"/>
</dbReference>
<dbReference type="InterPro" id="IPR036412">
    <property type="entry name" value="HAD-like_sf"/>
</dbReference>
<dbReference type="Gene3D" id="3.40.50.1110">
    <property type="entry name" value="SGNH hydrolase"/>
    <property type="match status" value="1"/>
</dbReference>
<dbReference type="Proteomes" id="UP000824988">
    <property type="component" value="Chromosome"/>
</dbReference>
<protein>
    <recommendedName>
        <fullName evidence="3">HAD-IIIC family phosphatase</fullName>
    </recommendedName>
</protein>
<dbReference type="AlphaFoldDB" id="A0A8D5AKN9"/>
<dbReference type="RefSeq" id="WP_054773245.1">
    <property type="nucleotide sequence ID" value="NZ_AP019782.1"/>
</dbReference>
<accession>A0A8D5AKN9</accession>
<dbReference type="NCBIfam" id="TIGR01681">
    <property type="entry name" value="HAD-SF-IIIC"/>
    <property type="match status" value="1"/>
</dbReference>
<evidence type="ECO:0000313" key="1">
    <source>
        <dbReference type="EMBL" id="BBL71326.1"/>
    </source>
</evidence>
<gene>
    <name evidence="1" type="ORF">MoryE10_19320</name>
</gene>
<evidence type="ECO:0000313" key="2">
    <source>
        <dbReference type="Proteomes" id="UP000824988"/>
    </source>
</evidence>
<dbReference type="InterPro" id="IPR036514">
    <property type="entry name" value="SGNH_hydro_sf"/>
</dbReference>
<proteinExistence type="predicted"/>
<name>A0A8D5AKN9_9GAMM</name>
<dbReference type="InterPro" id="IPR023214">
    <property type="entry name" value="HAD_sf"/>
</dbReference>
<keyword evidence="2" id="KW-1185">Reference proteome</keyword>
<evidence type="ECO:0008006" key="3">
    <source>
        <dbReference type="Google" id="ProtNLM"/>
    </source>
</evidence>
<reference evidence="1" key="1">
    <citation type="submission" date="2019-06" db="EMBL/GenBank/DDBJ databases">
        <title>Complete genome sequence of Methylogaea oryzae strain JCM16910.</title>
        <authorList>
            <person name="Asakawa S."/>
        </authorList>
    </citation>
    <scope>NUCLEOTIDE SEQUENCE</scope>
    <source>
        <strain evidence="1">E10</strain>
    </source>
</reference>
<dbReference type="GO" id="GO:0016788">
    <property type="term" value="F:hydrolase activity, acting on ester bonds"/>
    <property type="evidence" value="ECO:0007669"/>
    <property type="project" value="UniProtKB-ARBA"/>
</dbReference>
<dbReference type="KEGG" id="moz:MoryE10_19320"/>
<organism evidence="1 2">
    <name type="scientific">Methylogaea oryzae</name>
    <dbReference type="NCBI Taxonomy" id="1295382"/>
    <lineage>
        <taxon>Bacteria</taxon>
        <taxon>Pseudomonadati</taxon>
        <taxon>Pseudomonadota</taxon>
        <taxon>Gammaproteobacteria</taxon>
        <taxon>Methylococcales</taxon>
        <taxon>Methylococcaceae</taxon>
        <taxon>Methylogaea</taxon>
    </lineage>
</organism>